<name>A0A2N9YEP7_9GAMM</name>
<dbReference type="SUPFAM" id="SSF53850">
    <property type="entry name" value="Periplasmic binding protein-like II"/>
    <property type="match status" value="1"/>
</dbReference>
<sequence>MFRIAQYILPLIFSTLCLTNIPSYAEETKPALPTAFRVCADPNNLPFSHQNLSGFENKIAELIAKDLKLPIEYTWFPQRMGFIQTTLRKWSDDKGRFECDIVMGVPKGFDMTANTKAYYRSTYTLVYIKGSGWDDIKTPTDLLQLPPERKQQLKIGMFAPAPSVTWILKNGLMNQAVSYQIMNGDPNYYAGQVIEQDLVNKKLNMVFIWGPVAGYFANKLKGQQELVLLPLTSEADIQFDFAMAMGVRRGEPEWKNMIEQAIERNQPAINAILTDYHIPLVEPITSAENSK</sequence>
<keyword evidence="1" id="KW-0732">Signal</keyword>
<feature type="chain" id="PRO_5014796271" evidence="1">
    <location>
        <begin position="26"/>
        <end position="291"/>
    </location>
</feature>
<reference evidence="4" key="1">
    <citation type="submission" date="2016-12" db="EMBL/GenBank/DDBJ databases">
        <title>Complete Genome Sequence of Beggiatoa leptomitiformis D-401.</title>
        <authorList>
            <person name="Fomenkov A."/>
            <person name="Vincze T."/>
            <person name="Grabovich M."/>
            <person name="Anton B.P."/>
            <person name="Dubinina G."/>
            <person name="Orlova M."/>
            <person name="Belousova E."/>
            <person name="Roberts R.J."/>
        </authorList>
    </citation>
    <scope>NUCLEOTIDE SEQUENCE [LARGE SCALE GENOMIC DNA]</scope>
    <source>
        <strain evidence="4">D-401</strain>
    </source>
</reference>
<proteinExistence type="predicted"/>
<dbReference type="Proteomes" id="UP000234271">
    <property type="component" value="Chromosome"/>
</dbReference>
<dbReference type="OrthoDB" id="176845at2"/>
<dbReference type="NCBIfam" id="TIGR03871">
    <property type="entry name" value="ABC_peri_MoxJ_2"/>
    <property type="match status" value="1"/>
</dbReference>
<organism evidence="3 4">
    <name type="scientific">Beggiatoa leptomitoformis</name>
    <dbReference type="NCBI Taxonomy" id="288004"/>
    <lineage>
        <taxon>Bacteria</taxon>
        <taxon>Pseudomonadati</taxon>
        <taxon>Pseudomonadota</taxon>
        <taxon>Gammaproteobacteria</taxon>
        <taxon>Thiotrichales</taxon>
        <taxon>Thiotrichaceae</taxon>
        <taxon>Beggiatoa</taxon>
    </lineage>
</organism>
<dbReference type="EMBL" id="CP018889">
    <property type="protein sequence ID" value="AUI68885.1"/>
    <property type="molecule type" value="Genomic_DNA"/>
</dbReference>
<gene>
    <name evidence="3" type="ORF">BLE401_09320</name>
</gene>
<dbReference type="SMART" id="SM00062">
    <property type="entry name" value="PBPb"/>
    <property type="match status" value="1"/>
</dbReference>
<evidence type="ECO:0000259" key="2">
    <source>
        <dbReference type="SMART" id="SM00062"/>
    </source>
</evidence>
<dbReference type="Gene3D" id="3.40.190.10">
    <property type="entry name" value="Periplasmic binding protein-like II"/>
    <property type="match status" value="2"/>
</dbReference>
<dbReference type="InterPro" id="IPR001638">
    <property type="entry name" value="Solute-binding_3/MltF_N"/>
</dbReference>
<dbReference type="KEGG" id="blep:AL038_14940"/>
<feature type="signal peptide" evidence="1">
    <location>
        <begin position="1"/>
        <end position="25"/>
    </location>
</feature>
<evidence type="ECO:0000313" key="3">
    <source>
        <dbReference type="EMBL" id="AUI68885.1"/>
    </source>
</evidence>
<dbReference type="STRING" id="288004.AL038_14940"/>
<protein>
    <submittedName>
        <fullName evidence="3">Quinoprotein dehydrogenase-associated putative ABC transporter substrate-binding protein</fullName>
    </submittedName>
</protein>
<evidence type="ECO:0000313" key="4">
    <source>
        <dbReference type="Proteomes" id="UP000234271"/>
    </source>
</evidence>
<dbReference type="AlphaFoldDB" id="A0A2N9YEP7"/>
<accession>A0A2N9YEP7</accession>
<feature type="domain" description="Solute-binding protein family 3/N-terminal" evidence="2">
    <location>
        <begin position="35"/>
        <end position="276"/>
    </location>
</feature>
<keyword evidence="4" id="KW-1185">Reference proteome</keyword>
<evidence type="ECO:0000256" key="1">
    <source>
        <dbReference type="SAM" id="SignalP"/>
    </source>
</evidence>
<dbReference type="InterPro" id="IPR022448">
    <property type="entry name" value="Quinoprotein_dehydrogenase"/>
</dbReference>
<dbReference type="RefSeq" id="WP_062154149.1">
    <property type="nucleotide sequence ID" value="NZ_CP012373.2"/>
</dbReference>